<accession>A0ABY7BAX8</accession>
<dbReference type="Proteomes" id="UP001163203">
    <property type="component" value="Chromosome"/>
</dbReference>
<dbReference type="RefSeq" id="WP_268758386.1">
    <property type="nucleotide sequence ID" value="NZ_CP113836.1"/>
</dbReference>
<keyword evidence="1" id="KW-0812">Transmembrane</keyword>
<reference evidence="2" key="1">
    <citation type="submission" date="2022-11" db="EMBL/GenBank/DDBJ databases">
        <authorList>
            <person name="Mo P."/>
        </authorList>
    </citation>
    <scope>NUCLEOTIDE SEQUENCE</scope>
    <source>
        <strain evidence="2">HUAS 11-8</strain>
    </source>
</reference>
<gene>
    <name evidence="2" type="ORF">ORV05_11160</name>
</gene>
<evidence type="ECO:0000256" key="1">
    <source>
        <dbReference type="SAM" id="Phobius"/>
    </source>
</evidence>
<proteinExistence type="predicted"/>
<evidence type="ECO:0000313" key="3">
    <source>
        <dbReference type="Proteomes" id="UP001163203"/>
    </source>
</evidence>
<sequence>MVTGSGRAVARGWSAVRSGRRAFKRWRRARPFPAAVLLVASAIMLLLPPYFTLRYRDLVISINTVGGASALVLGGLLIIGAVVLCVRPKYRVPVGIVAVLASLVALVTANFGGFLLGTIFGLLGSALCLAWTDQPTLLRQAAEKAPGRKRRLVRLFGRGKRRQDAALGQELPERESV</sequence>
<feature type="transmembrane region" description="Helical" evidence="1">
    <location>
        <begin position="58"/>
        <end position="83"/>
    </location>
</feature>
<name>A0ABY7BAX8_9PSEU</name>
<dbReference type="EMBL" id="CP113836">
    <property type="protein sequence ID" value="WAL68293.1"/>
    <property type="molecule type" value="Genomic_DNA"/>
</dbReference>
<evidence type="ECO:0000313" key="2">
    <source>
        <dbReference type="EMBL" id="WAL68293.1"/>
    </source>
</evidence>
<dbReference type="InterPro" id="IPR046096">
    <property type="entry name" value="DUF6114"/>
</dbReference>
<keyword evidence="1" id="KW-0472">Membrane</keyword>
<organism evidence="2 3">
    <name type="scientific">Amycolatopsis cynarae</name>
    <dbReference type="NCBI Taxonomy" id="2995223"/>
    <lineage>
        <taxon>Bacteria</taxon>
        <taxon>Bacillati</taxon>
        <taxon>Actinomycetota</taxon>
        <taxon>Actinomycetes</taxon>
        <taxon>Pseudonocardiales</taxon>
        <taxon>Pseudonocardiaceae</taxon>
        <taxon>Amycolatopsis</taxon>
    </lineage>
</organism>
<keyword evidence="3" id="KW-1185">Reference proteome</keyword>
<keyword evidence="1" id="KW-1133">Transmembrane helix</keyword>
<feature type="transmembrane region" description="Helical" evidence="1">
    <location>
        <begin position="90"/>
        <end position="108"/>
    </location>
</feature>
<dbReference type="Pfam" id="PF19609">
    <property type="entry name" value="DUF6114"/>
    <property type="match status" value="1"/>
</dbReference>
<feature type="transmembrane region" description="Helical" evidence="1">
    <location>
        <begin position="31"/>
        <end position="52"/>
    </location>
</feature>
<protein>
    <submittedName>
        <fullName evidence="2">DUF6114 domain-containing protein</fullName>
    </submittedName>
</protein>